<keyword evidence="2" id="KW-0614">Plasmid</keyword>
<evidence type="ECO:0000256" key="1">
    <source>
        <dbReference type="SAM" id="MobiDB-lite"/>
    </source>
</evidence>
<gene>
    <name evidence="2" type="ORF">NGM29_20645</name>
</gene>
<dbReference type="GeneID" id="73292509"/>
<proteinExistence type="predicted"/>
<dbReference type="Proteomes" id="UP001056855">
    <property type="component" value="Plasmid unnamed3"/>
</dbReference>
<dbReference type="AlphaFoldDB" id="A0A9E7NFL2"/>
<sequence length="192" mass="21502">MNYETPHDDLEWTDHPDAHPDLTHCPSCGEPVDDVDGDPGRCDQCDRDLRLPRYAVKDQLCVCCKVPEADADEDVTYIRLETGERACSNCLADLRSFKYEVEVQTFMADWVTDEHRAAINQALFQVADSFEKDYSFTANANARYGRMEPIPEEEKAITLEAVIGGDVSPEDLPDEVREQIPTDAGADADDAE</sequence>
<dbReference type="EMBL" id="CP100358">
    <property type="protein sequence ID" value="UTF55999.1"/>
    <property type="molecule type" value="Genomic_DNA"/>
</dbReference>
<dbReference type="KEGG" id="sawl:NGM29_20645"/>
<accession>A0A9E7NFL2</accession>
<organism evidence="2 3">
    <name type="scientific">Natronosalvus rutilus</name>
    <dbReference type="NCBI Taxonomy" id="2953753"/>
    <lineage>
        <taxon>Archaea</taxon>
        <taxon>Methanobacteriati</taxon>
        <taxon>Methanobacteriota</taxon>
        <taxon>Stenosarchaea group</taxon>
        <taxon>Halobacteria</taxon>
        <taxon>Halobacteriales</taxon>
        <taxon>Natrialbaceae</taxon>
        <taxon>Natronosalvus</taxon>
    </lineage>
</organism>
<evidence type="ECO:0000313" key="3">
    <source>
        <dbReference type="Proteomes" id="UP001056855"/>
    </source>
</evidence>
<protein>
    <submittedName>
        <fullName evidence="2">Uncharacterized protein</fullName>
    </submittedName>
</protein>
<name>A0A9E7NFL2_9EURY</name>
<keyword evidence="3" id="KW-1185">Reference proteome</keyword>
<reference evidence="2" key="1">
    <citation type="submission" date="2022-06" db="EMBL/GenBank/DDBJ databases">
        <title>Diverse halophilic archaea isolated from saline environments.</title>
        <authorList>
            <person name="Cui H.-L."/>
        </authorList>
    </citation>
    <scope>NUCLEOTIDE SEQUENCE</scope>
    <source>
        <strain evidence="2">WLHS1</strain>
        <plasmid evidence="2">unnamed3</plasmid>
    </source>
</reference>
<feature type="region of interest" description="Disordered" evidence="1">
    <location>
        <begin position="166"/>
        <end position="192"/>
    </location>
</feature>
<evidence type="ECO:0000313" key="2">
    <source>
        <dbReference type="EMBL" id="UTF55999.1"/>
    </source>
</evidence>
<geneLocation type="plasmid" evidence="2 3">
    <name>unnamed3</name>
</geneLocation>
<dbReference type="RefSeq" id="WP_254161580.1">
    <property type="nucleotide sequence ID" value="NZ_CP100358.1"/>
</dbReference>